<evidence type="ECO:0000256" key="2">
    <source>
        <dbReference type="RuleBase" id="RU003875"/>
    </source>
</evidence>
<dbReference type="GO" id="GO:0008199">
    <property type="term" value="F:ferric iron binding"/>
    <property type="evidence" value="ECO:0007669"/>
    <property type="project" value="InterPro"/>
</dbReference>
<dbReference type="PROSITE" id="PS00819">
    <property type="entry name" value="DPS_2"/>
    <property type="match status" value="1"/>
</dbReference>
<dbReference type="InterPro" id="IPR008331">
    <property type="entry name" value="Ferritin_DPS_dom"/>
</dbReference>
<keyword evidence="5" id="KW-1185">Reference proteome</keyword>
<sequence>MNAKEISLKEGKVKPVVDHLNDLLANYHIHYQKLRGCHWNVKGTNFFTLHVKFEELYTEALVTIDELAERILTLGKAPYSTFDDYIKTSTIKEINTIGLKDTKMVKEIIEDMAKLIEFERELLEITADAGDDGTNDMVNRFMQFQEKNTWMLRSFVNED</sequence>
<dbReference type="SUPFAM" id="SSF47240">
    <property type="entry name" value="Ferritin-like"/>
    <property type="match status" value="1"/>
</dbReference>
<dbReference type="Pfam" id="PF00210">
    <property type="entry name" value="Ferritin"/>
    <property type="match status" value="1"/>
</dbReference>
<dbReference type="PANTHER" id="PTHR42932">
    <property type="entry name" value="GENERAL STRESS PROTEIN 20U"/>
    <property type="match status" value="1"/>
</dbReference>
<evidence type="ECO:0000313" key="4">
    <source>
        <dbReference type="EMBL" id="TSJ37198.1"/>
    </source>
</evidence>
<dbReference type="GO" id="GO:0016722">
    <property type="term" value="F:oxidoreductase activity, acting on metal ions"/>
    <property type="evidence" value="ECO:0007669"/>
    <property type="project" value="InterPro"/>
</dbReference>
<dbReference type="PRINTS" id="PR01346">
    <property type="entry name" value="HELNAPAPROT"/>
</dbReference>
<dbReference type="InterPro" id="IPR002177">
    <property type="entry name" value="DPS_DNA-bd"/>
</dbReference>
<dbReference type="EMBL" id="VLPK01000005">
    <property type="protein sequence ID" value="TSJ37198.1"/>
    <property type="molecule type" value="Genomic_DNA"/>
</dbReference>
<dbReference type="InterPro" id="IPR012347">
    <property type="entry name" value="Ferritin-like"/>
</dbReference>
<gene>
    <name evidence="4" type="ORF">FO440_20755</name>
</gene>
<reference evidence="4 5" key="1">
    <citation type="submission" date="2019-07" db="EMBL/GenBank/DDBJ databases">
        <authorList>
            <person name="Huq M.A."/>
        </authorList>
    </citation>
    <scope>NUCLEOTIDE SEQUENCE [LARGE SCALE GENOMIC DNA]</scope>
    <source>
        <strain evidence="4 5">MAH-19</strain>
    </source>
</reference>
<dbReference type="InterPro" id="IPR023188">
    <property type="entry name" value="DPS_DNA-bd_CS"/>
</dbReference>
<dbReference type="PROSITE" id="PS00818">
    <property type="entry name" value="DPS_1"/>
    <property type="match status" value="1"/>
</dbReference>
<dbReference type="Proteomes" id="UP000318733">
    <property type="component" value="Unassembled WGS sequence"/>
</dbReference>
<comment type="similarity">
    <text evidence="1 2">Belongs to the Dps family.</text>
</comment>
<dbReference type="PANTHER" id="PTHR42932:SF1">
    <property type="entry name" value="GENERAL STRESS PROTEIN 20U"/>
    <property type="match status" value="1"/>
</dbReference>
<dbReference type="AlphaFoldDB" id="A0A556MBL3"/>
<comment type="caution">
    <text evidence="4">The sequence shown here is derived from an EMBL/GenBank/DDBJ whole genome shotgun (WGS) entry which is preliminary data.</text>
</comment>
<dbReference type="InterPro" id="IPR009078">
    <property type="entry name" value="Ferritin-like_SF"/>
</dbReference>
<evidence type="ECO:0000259" key="3">
    <source>
        <dbReference type="Pfam" id="PF00210"/>
    </source>
</evidence>
<proteinExistence type="inferred from homology"/>
<feature type="domain" description="Ferritin/DPS" evidence="3">
    <location>
        <begin position="18"/>
        <end position="157"/>
    </location>
</feature>
<protein>
    <submittedName>
        <fullName evidence="4">DNA starvation/stationary phase protection protein</fullName>
    </submittedName>
</protein>
<dbReference type="RefSeq" id="WP_144250233.1">
    <property type="nucleotide sequence ID" value="NZ_VLPK01000005.1"/>
</dbReference>
<dbReference type="Gene3D" id="1.20.1260.10">
    <property type="match status" value="1"/>
</dbReference>
<dbReference type="CDD" id="cd01043">
    <property type="entry name" value="DPS"/>
    <property type="match status" value="1"/>
</dbReference>
<dbReference type="PIRSF" id="PIRSF005900">
    <property type="entry name" value="Dps"/>
    <property type="match status" value="1"/>
</dbReference>
<accession>A0A556MBL3</accession>
<name>A0A556MBL3_9SPHI</name>
<organism evidence="4 5">
    <name type="scientific">Mucilaginibacter corticis</name>
    <dbReference type="NCBI Taxonomy" id="2597670"/>
    <lineage>
        <taxon>Bacteria</taxon>
        <taxon>Pseudomonadati</taxon>
        <taxon>Bacteroidota</taxon>
        <taxon>Sphingobacteriia</taxon>
        <taxon>Sphingobacteriales</taxon>
        <taxon>Sphingobacteriaceae</taxon>
        <taxon>Mucilaginibacter</taxon>
    </lineage>
</organism>
<dbReference type="OrthoDB" id="9797023at2"/>
<evidence type="ECO:0000256" key="1">
    <source>
        <dbReference type="ARBA" id="ARBA00009497"/>
    </source>
</evidence>
<evidence type="ECO:0000313" key="5">
    <source>
        <dbReference type="Proteomes" id="UP000318733"/>
    </source>
</evidence>